<dbReference type="RefSeq" id="WP_356760083.1">
    <property type="nucleotide sequence ID" value="NZ_JBHMAR010000056.1"/>
</dbReference>
<evidence type="ECO:0000313" key="3">
    <source>
        <dbReference type="EMBL" id="MFB9738721.1"/>
    </source>
</evidence>
<feature type="compositionally biased region" description="Pro residues" evidence="1">
    <location>
        <begin position="1"/>
        <end position="15"/>
    </location>
</feature>
<evidence type="ECO:0000256" key="1">
    <source>
        <dbReference type="SAM" id="MobiDB-lite"/>
    </source>
</evidence>
<accession>A0ABV5VLM2</accession>
<reference evidence="3 4" key="1">
    <citation type="submission" date="2024-09" db="EMBL/GenBank/DDBJ databases">
        <authorList>
            <person name="Sun Q."/>
            <person name="Mori K."/>
        </authorList>
    </citation>
    <scope>NUCLEOTIDE SEQUENCE [LARGE SCALE GENOMIC DNA]</scope>
    <source>
        <strain evidence="3 4">JCM 10918</strain>
    </source>
</reference>
<name>A0ABV5VLM2_9ACTN</name>
<keyword evidence="2" id="KW-1133">Transmembrane helix</keyword>
<keyword evidence="2" id="KW-0812">Transmembrane</keyword>
<dbReference type="Proteomes" id="UP001589703">
    <property type="component" value="Unassembled WGS sequence"/>
</dbReference>
<dbReference type="EMBL" id="JBHMAR010000056">
    <property type="protein sequence ID" value="MFB9738721.1"/>
    <property type="molecule type" value="Genomic_DNA"/>
</dbReference>
<comment type="caution">
    <text evidence="3">The sequence shown here is derived from an EMBL/GenBank/DDBJ whole genome shotgun (WGS) entry which is preliminary data.</text>
</comment>
<proteinExistence type="predicted"/>
<evidence type="ECO:0008006" key="5">
    <source>
        <dbReference type="Google" id="ProtNLM"/>
    </source>
</evidence>
<gene>
    <name evidence="3" type="ORF">ACFFRO_26955</name>
</gene>
<keyword evidence="4" id="KW-1185">Reference proteome</keyword>
<feature type="transmembrane region" description="Helical" evidence="2">
    <location>
        <begin position="55"/>
        <end position="76"/>
    </location>
</feature>
<evidence type="ECO:0000256" key="2">
    <source>
        <dbReference type="SAM" id="Phobius"/>
    </source>
</evidence>
<evidence type="ECO:0000313" key="4">
    <source>
        <dbReference type="Proteomes" id="UP001589703"/>
    </source>
</evidence>
<feature type="region of interest" description="Disordered" evidence="1">
    <location>
        <begin position="1"/>
        <end position="48"/>
    </location>
</feature>
<sequence>MTTPPPPPPAGPPRGPLSGSGGPPPAEPPARRPAGHPDEPPPAGRRPWWRRPGGVLLATTALVAVGAAALVAVILLRGRDGDSTPDIETSTQARDVATRAALAPRDWGSGFWPATPYETTLKSAAVADDSCRFVDQTDGDLLAGLERDSERPNTDVSVASTVFVYNDDSAAEASIERTRSDTRRCPTETDGKAKWEDVHAIELAPPEGFDEVTTEEGRQTRAASGEATDLPYTLITGRKGQIVFQTAVYGSSSESRSAAVKALSLMLSRVQGARSAGP</sequence>
<organism evidence="3 4">
    <name type="scientific">Streptomyces thermocoprophilus</name>
    <dbReference type="NCBI Taxonomy" id="78356"/>
    <lineage>
        <taxon>Bacteria</taxon>
        <taxon>Bacillati</taxon>
        <taxon>Actinomycetota</taxon>
        <taxon>Actinomycetes</taxon>
        <taxon>Kitasatosporales</taxon>
        <taxon>Streptomycetaceae</taxon>
        <taxon>Streptomyces</taxon>
    </lineage>
</organism>
<keyword evidence="2" id="KW-0472">Membrane</keyword>
<protein>
    <recommendedName>
        <fullName evidence="5">PknH-like extracellular domain-containing protein</fullName>
    </recommendedName>
</protein>